<evidence type="ECO:0000256" key="1">
    <source>
        <dbReference type="ARBA" id="ARBA00004236"/>
    </source>
</evidence>
<dbReference type="Pfam" id="PF11203">
    <property type="entry name" value="EccE"/>
    <property type="match status" value="1"/>
</dbReference>
<feature type="region of interest" description="Disordered" evidence="7">
    <location>
        <begin position="245"/>
        <end position="267"/>
    </location>
</feature>
<evidence type="ECO:0000256" key="5">
    <source>
        <dbReference type="ARBA" id="ARBA00022989"/>
    </source>
</evidence>
<geneLocation type="plasmid" evidence="10 13">
    <name>pJCM12687</name>
</geneLocation>
<dbReference type="EMBL" id="AP022607">
    <property type="protein sequence ID" value="BBZ15015.1"/>
    <property type="molecule type" value="Genomic_DNA"/>
</dbReference>
<gene>
    <name evidence="11" type="ORF">BST20_26215</name>
    <name evidence="10" type="ORF">MBRA_52100</name>
</gene>
<dbReference type="Proteomes" id="UP000467379">
    <property type="component" value="Plasmid pJCM12687"/>
</dbReference>
<evidence type="ECO:0000256" key="7">
    <source>
        <dbReference type="SAM" id="MobiDB-lite"/>
    </source>
</evidence>
<feature type="transmembrane region" description="Helical" evidence="8">
    <location>
        <begin position="12"/>
        <end position="30"/>
    </location>
</feature>
<comment type="subcellular location">
    <subcellularLocation>
        <location evidence="1">Cell membrane</location>
    </subcellularLocation>
</comment>
<sequence length="571" mass="61339">MKARTVGVRPALGPVVGAELIALCAFLLFPLRHGRWWVAAAITGVAVVLLVVTVYRRNALVWAATAVRWRSERREPPAVAAAIDVPHGDLVCGVRADEYEAITMISVAGQQYAPTFLRGSTVSRTTNVLPLHVLVGLLDQPGALRLAGIDVVSSGYRVRRGTGYPPLYSTLLADRPAAGQRSTRLIVRLDITESVPGLRYRTSIGSAAAAATERIVNALLQEGIRATALSAAELDSALQELSAGLATAPSPPDPESDGDSDAGSRTREPVAVKALGRAGTNGSRRSPDVGWRTISAYPGYLTTYYFSPEDINTAALNQMWALRSDEIAQTTSIFKHRNTEPDGGGPVMVSAIVRTNDPQPPPQPPTLYLNPLPGDQYAATLRAAPTARPRLKLPPRHLDDPDELQIPIGPTGILVGAALRDDLTADPEIHRDDMVMWALTDPQRATRIAMDTSEFYVRQLLIRAAAVGERIAIYSNQPRRWISLAQPNIAVVERRRGPEFVPTIIVNDRPAAPPSAGLSSTVIALGAAGRGGPAPDIRFVQTSRSTVQITTATRQLDVAIVAFRQEQAWTG</sequence>
<dbReference type="Proteomes" id="UP000192441">
    <property type="component" value="Unassembled WGS sequence"/>
</dbReference>
<evidence type="ECO:0000313" key="10">
    <source>
        <dbReference type="EMBL" id="BBZ15015.1"/>
    </source>
</evidence>
<accession>A0A7I7WDV9</accession>
<evidence type="ECO:0000313" key="12">
    <source>
        <dbReference type="Proteomes" id="UP000192441"/>
    </source>
</evidence>
<evidence type="ECO:0000256" key="2">
    <source>
        <dbReference type="ARBA" id="ARBA00007759"/>
    </source>
</evidence>
<reference evidence="10" key="3">
    <citation type="submission" date="2020-02" db="EMBL/GenBank/DDBJ databases">
        <authorList>
            <person name="Matsumoto Y."/>
            <person name="Kinjo T."/>
            <person name="Motooka D."/>
            <person name="Nabeya D."/>
            <person name="Jung N."/>
            <person name="Uechi K."/>
            <person name="Horii T."/>
            <person name="Iida T."/>
            <person name="Fujita J."/>
            <person name="Nakamura S."/>
        </authorList>
    </citation>
    <scope>NUCLEOTIDE SEQUENCE</scope>
    <source>
        <strain evidence="10">JCM 12687</strain>
        <plasmid evidence="10">pJCM12687</plasmid>
    </source>
</reference>
<organism evidence="11 12">
    <name type="scientific">Mycobacterium branderi</name>
    <dbReference type="NCBI Taxonomy" id="43348"/>
    <lineage>
        <taxon>Bacteria</taxon>
        <taxon>Bacillati</taxon>
        <taxon>Actinomycetota</taxon>
        <taxon>Actinomycetes</taxon>
        <taxon>Mycobacteriales</taxon>
        <taxon>Mycobacteriaceae</taxon>
        <taxon>Mycobacterium</taxon>
    </lineage>
</organism>
<reference evidence="11 12" key="1">
    <citation type="submission" date="2016-12" db="EMBL/GenBank/DDBJ databases">
        <title>The new phylogeny of genus Mycobacterium.</title>
        <authorList>
            <person name="Tortoli E."/>
            <person name="Trovato A."/>
            <person name="Cirillo D.M."/>
        </authorList>
    </citation>
    <scope>NUCLEOTIDE SEQUENCE [LARGE SCALE GENOMIC DNA]</scope>
    <source>
        <strain evidence="11 12">DSM 44624</strain>
    </source>
</reference>
<evidence type="ECO:0000259" key="9">
    <source>
        <dbReference type="Pfam" id="PF11203"/>
    </source>
</evidence>
<keyword evidence="6 8" id="KW-0472">Membrane</keyword>
<dbReference type="NCBIfam" id="TIGR03923">
    <property type="entry name" value="T7SS_EccE"/>
    <property type="match status" value="1"/>
</dbReference>
<dbReference type="GO" id="GO:0005886">
    <property type="term" value="C:plasma membrane"/>
    <property type="evidence" value="ECO:0007669"/>
    <property type="project" value="UniProtKB-SubCell"/>
</dbReference>
<evidence type="ECO:0000256" key="4">
    <source>
        <dbReference type="ARBA" id="ARBA00022692"/>
    </source>
</evidence>
<name>A0A7I7WDV9_9MYCO</name>
<dbReference type="InterPro" id="IPR050051">
    <property type="entry name" value="EccE_dom"/>
</dbReference>
<keyword evidence="5 8" id="KW-1133">Transmembrane helix</keyword>
<feature type="transmembrane region" description="Helical" evidence="8">
    <location>
        <begin position="36"/>
        <end position="55"/>
    </location>
</feature>
<reference evidence="10 13" key="2">
    <citation type="journal article" date="2019" name="Emerg. Microbes Infect.">
        <title>Comprehensive subspecies identification of 175 nontuberculous mycobacteria species based on 7547 genomic profiles.</title>
        <authorList>
            <person name="Matsumoto Y."/>
            <person name="Kinjo T."/>
            <person name="Motooka D."/>
            <person name="Nabeya D."/>
            <person name="Jung N."/>
            <person name="Uechi K."/>
            <person name="Horii T."/>
            <person name="Iida T."/>
            <person name="Fujita J."/>
            <person name="Nakamura S."/>
        </authorList>
    </citation>
    <scope>NUCLEOTIDE SEQUENCE [LARGE SCALE GENOMIC DNA]</scope>
    <source>
        <strain evidence="10 13">JCM 12687</strain>
        <plasmid evidence="10">pJCM12687</plasmid>
    </source>
</reference>
<keyword evidence="10" id="KW-0614">Plasmid</keyword>
<evidence type="ECO:0000256" key="8">
    <source>
        <dbReference type="SAM" id="Phobius"/>
    </source>
</evidence>
<comment type="similarity">
    <text evidence="2">Belongs to the EccE family.</text>
</comment>
<keyword evidence="13" id="KW-1185">Reference proteome</keyword>
<proteinExistence type="inferred from homology"/>
<evidence type="ECO:0000313" key="13">
    <source>
        <dbReference type="Proteomes" id="UP000467379"/>
    </source>
</evidence>
<dbReference type="EMBL" id="MVHM01000027">
    <property type="protein sequence ID" value="ORA31885.1"/>
    <property type="molecule type" value="Genomic_DNA"/>
</dbReference>
<feature type="domain" description="Type VII secretion system protein EccE" evidence="9">
    <location>
        <begin position="177"/>
        <end position="258"/>
    </location>
</feature>
<keyword evidence="4 8" id="KW-0812">Transmembrane</keyword>
<dbReference type="InterPro" id="IPR021368">
    <property type="entry name" value="T7SS_EccE"/>
</dbReference>
<dbReference type="RefSeq" id="WP_083134329.1">
    <property type="nucleotide sequence ID" value="NZ_AP022607.1"/>
</dbReference>
<dbReference type="AlphaFoldDB" id="A0A7I7WDV9"/>
<evidence type="ECO:0000313" key="11">
    <source>
        <dbReference type="EMBL" id="ORA31885.1"/>
    </source>
</evidence>
<dbReference type="OrthoDB" id="4751893at2"/>
<protein>
    <submittedName>
        <fullName evidence="11">Type VII secretion protein EccE</fullName>
    </submittedName>
</protein>
<evidence type="ECO:0000256" key="3">
    <source>
        <dbReference type="ARBA" id="ARBA00022475"/>
    </source>
</evidence>
<keyword evidence="3" id="KW-1003">Cell membrane</keyword>
<evidence type="ECO:0000256" key="6">
    <source>
        <dbReference type="ARBA" id="ARBA00023136"/>
    </source>
</evidence>